<evidence type="ECO:0000313" key="1">
    <source>
        <dbReference type="EMBL" id="CAF9931988.1"/>
    </source>
</evidence>
<sequence>MTLGDGLSVDMEGVDCSGPLAFGGDEDEDENGVVSACGIENLDELRNWGVRGSAEAALSQDVEAIEVEVEDEEGILGIWVDNGSRKERSLTSGRRVARGIGNE</sequence>
<reference evidence="1" key="1">
    <citation type="submission" date="2021-03" db="EMBL/GenBank/DDBJ databases">
        <authorList>
            <person name="Tagirdzhanova G."/>
        </authorList>
    </citation>
    <scope>NUCLEOTIDE SEQUENCE</scope>
</reference>
<organism evidence="1 2">
    <name type="scientific">Imshaugia aleurites</name>
    <dbReference type="NCBI Taxonomy" id="172621"/>
    <lineage>
        <taxon>Eukaryota</taxon>
        <taxon>Fungi</taxon>
        <taxon>Dikarya</taxon>
        <taxon>Ascomycota</taxon>
        <taxon>Pezizomycotina</taxon>
        <taxon>Lecanoromycetes</taxon>
        <taxon>OSLEUM clade</taxon>
        <taxon>Lecanoromycetidae</taxon>
        <taxon>Lecanorales</taxon>
        <taxon>Lecanorineae</taxon>
        <taxon>Parmeliaceae</taxon>
        <taxon>Imshaugia</taxon>
    </lineage>
</organism>
<dbReference type="Proteomes" id="UP000664534">
    <property type="component" value="Unassembled WGS sequence"/>
</dbReference>
<dbReference type="AlphaFoldDB" id="A0A8H3ITX2"/>
<proteinExistence type="predicted"/>
<name>A0A8H3ITX2_9LECA</name>
<gene>
    <name evidence="1" type="ORF">IMSHALPRED_008768</name>
</gene>
<dbReference type="EMBL" id="CAJPDT010000063">
    <property type="protein sequence ID" value="CAF9931988.1"/>
    <property type="molecule type" value="Genomic_DNA"/>
</dbReference>
<evidence type="ECO:0000313" key="2">
    <source>
        <dbReference type="Proteomes" id="UP000664534"/>
    </source>
</evidence>
<accession>A0A8H3ITX2</accession>
<comment type="caution">
    <text evidence="1">The sequence shown here is derived from an EMBL/GenBank/DDBJ whole genome shotgun (WGS) entry which is preliminary data.</text>
</comment>
<protein>
    <submittedName>
        <fullName evidence="1">Uncharacterized protein</fullName>
    </submittedName>
</protein>
<keyword evidence="2" id="KW-1185">Reference proteome</keyword>